<dbReference type="Proteomes" id="UP000325827">
    <property type="component" value="Unassembled WGS sequence"/>
</dbReference>
<evidence type="ECO:0000313" key="4">
    <source>
        <dbReference type="Proteomes" id="UP000325827"/>
    </source>
</evidence>
<organism evidence="3 4">
    <name type="scientific">Microbacterium rhizomatis</name>
    <dbReference type="NCBI Taxonomy" id="1631477"/>
    <lineage>
        <taxon>Bacteria</taxon>
        <taxon>Bacillati</taxon>
        <taxon>Actinomycetota</taxon>
        <taxon>Actinomycetes</taxon>
        <taxon>Micrococcales</taxon>
        <taxon>Microbacteriaceae</taxon>
        <taxon>Microbacterium</taxon>
    </lineage>
</organism>
<proteinExistence type="predicted"/>
<sequence>MTSIQERIKSLAEEQKRAWETEGKPLADIAAERALTGEEHEKFERLTRDFDSFDDRITLLVQQRDLEQRAMQFAGELLGNRSAFGPAADLADFAQNIRKILGGEERGLEYVPTPEEVRSFSESRALSVGTASAGGNAVGASFLARLIEPLRQFSGIYAAGAYVFVTEKGESVTLPRLTSFGAAAAATEGTQIGGTDPTFGQIAFGTKKYGEYVGISNELILDALFDIEGFATRLVGENIAVLLGQDLVTGTGTAQPAGIATVTTLGVTGGAGVAGAPSWDNLIDLQESVLAPYQANAAWVASNSAVAGIRKLKDGSGRYLWEPNGQTGAPAQLLGAPVFRDPFVASTGLGAKSMFYGDFSRYWVRVVGGVRVERSDQALFGSDQTAFRGVLRADGRLMDPSAVKHFIGNAA</sequence>
<dbReference type="AlphaFoldDB" id="A0A5J5J5J3"/>
<feature type="domain" description="Phage capsid-like C-terminal" evidence="2">
    <location>
        <begin position="134"/>
        <end position="405"/>
    </location>
</feature>
<gene>
    <name evidence="3" type="ORF">F6B43_00260</name>
</gene>
<dbReference type="Pfam" id="PF05065">
    <property type="entry name" value="Phage_capsid"/>
    <property type="match status" value="1"/>
</dbReference>
<dbReference type="Gene3D" id="3.30.2400.10">
    <property type="entry name" value="Major capsid protein gp5"/>
    <property type="match status" value="1"/>
</dbReference>
<dbReference type="Gene3D" id="3.30.2320.10">
    <property type="entry name" value="hypothetical protein PF0899 domain"/>
    <property type="match status" value="1"/>
</dbReference>
<keyword evidence="4" id="KW-1185">Reference proteome</keyword>
<evidence type="ECO:0000259" key="2">
    <source>
        <dbReference type="Pfam" id="PF05065"/>
    </source>
</evidence>
<dbReference type="EMBL" id="VYSA01000001">
    <property type="protein sequence ID" value="KAA9110178.1"/>
    <property type="molecule type" value="Genomic_DNA"/>
</dbReference>
<comment type="caution">
    <text evidence="3">The sequence shown here is derived from an EMBL/GenBank/DDBJ whole genome shotgun (WGS) entry which is preliminary data.</text>
</comment>
<dbReference type="RefSeq" id="WP_150446982.1">
    <property type="nucleotide sequence ID" value="NZ_VYSA01000001.1"/>
</dbReference>
<dbReference type="SUPFAM" id="SSF56563">
    <property type="entry name" value="Major capsid protein gp5"/>
    <property type="match status" value="1"/>
</dbReference>
<protein>
    <submittedName>
        <fullName evidence="3">Phage major capsid protein</fullName>
    </submittedName>
</protein>
<dbReference type="InterPro" id="IPR054612">
    <property type="entry name" value="Phage_capsid-like_C"/>
</dbReference>
<reference evidence="4" key="1">
    <citation type="submission" date="2019-09" db="EMBL/GenBank/DDBJ databases">
        <title>Mumia zhuanghuii sp. nov. isolated from the intestinal contents of plateau pika (Ochotona curzoniae) in the Qinghai-Tibet plateau of China.</title>
        <authorList>
            <person name="Tian Z."/>
        </authorList>
    </citation>
    <scope>NUCLEOTIDE SEQUENCE [LARGE SCALE GENOMIC DNA]</scope>
    <source>
        <strain evidence="4">JCM 30598</strain>
    </source>
</reference>
<evidence type="ECO:0000313" key="3">
    <source>
        <dbReference type="EMBL" id="KAA9110178.1"/>
    </source>
</evidence>
<evidence type="ECO:0000256" key="1">
    <source>
        <dbReference type="ARBA" id="ARBA00004328"/>
    </source>
</evidence>
<dbReference type="InterPro" id="IPR024455">
    <property type="entry name" value="Phage_capsid"/>
</dbReference>
<name>A0A5J5J5J3_9MICO</name>
<comment type="subcellular location">
    <subcellularLocation>
        <location evidence="1">Virion</location>
    </subcellularLocation>
</comment>
<dbReference type="OrthoDB" id="9806592at2"/>
<dbReference type="NCBIfam" id="TIGR01554">
    <property type="entry name" value="major_cap_HK97"/>
    <property type="match status" value="1"/>
</dbReference>
<accession>A0A5J5J5J3</accession>